<accession>A0A7T4C2S2</accession>
<dbReference type="Proteomes" id="UP001161704">
    <property type="component" value="Unassembled WGS sequence"/>
</dbReference>
<reference evidence="2" key="1">
    <citation type="submission" date="2020-12" db="EMBL/GenBank/DDBJ databases">
        <title>GES Beta-lactamases isolated from hospital effluents in Brazil.</title>
        <authorList>
            <person name="Conte D."/>
            <person name="Mesa D."/>
            <person name="Palmeiro J.K."/>
            <person name="Dalla-Costa L.M."/>
        </authorList>
    </citation>
    <scope>NUCLEOTIDE SEQUENCE [LARGE SCALE GENOMIC DNA]</scope>
    <source>
        <strain evidence="2">Aero21</strain>
    </source>
</reference>
<dbReference type="EMBL" id="JAOCIZ010000006">
    <property type="protein sequence ID" value="MDH1503986.1"/>
    <property type="molecule type" value="Genomic_DNA"/>
</dbReference>
<dbReference type="AlphaFoldDB" id="A0A7T4C2S2"/>
<organism evidence="2">
    <name type="scientific">Aeromonas caviae</name>
    <name type="common">Aeromonas punctata</name>
    <dbReference type="NCBI Taxonomy" id="648"/>
    <lineage>
        <taxon>Bacteria</taxon>
        <taxon>Pseudomonadati</taxon>
        <taxon>Pseudomonadota</taxon>
        <taxon>Gammaproteobacteria</taxon>
        <taxon>Aeromonadales</taxon>
        <taxon>Aeromonadaceae</taxon>
        <taxon>Aeromonas</taxon>
    </lineage>
</organism>
<reference evidence="1" key="2">
    <citation type="submission" date="2022-09" db="EMBL/GenBank/DDBJ databases">
        <title>Intensive care unit water sources are persistently colonized with multi-drug resistant bacteria and are the site of extensive horizontal gene transfer of antibiotic resistance genes.</title>
        <authorList>
            <person name="Diorio-Toth L."/>
        </authorList>
    </citation>
    <scope>NUCLEOTIDE SEQUENCE</scope>
    <source>
        <strain evidence="1">GD03710</strain>
    </source>
</reference>
<proteinExistence type="predicted"/>
<name>A0A7T4C2S2_AERCA</name>
<evidence type="ECO:0000313" key="2">
    <source>
        <dbReference type="EMBL" id="QQA60869.1"/>
    </source>
</evidence>
<protein>
    <submittedName>
        <fullName evidence="2">Uncharacterized protein</fullName>
    </submittedName>
</protein>
<evidence type="ECO:0000313" key="1">
    <source>
        <dbReference type="EMBL" id="MDH1503986.1"/>
    </source>
</evidence>
<dbReference type="EMBL" id="CP065937">
    <property type="protein sequence ID" value="QQA60869.1"/>
    <property type="molecule type" value="Genomic_DNA"/>
</dbReference>
<gene>
    <name evidence="2" type="ORF">JC965_24215</name>
    <name evidence="1" type="ORF">N5I20_02770</name>
</gene>
<sequence>MNEQIKDLFQDESISDDQLAAIIQEAQGDVSKVSKSMKALGIGAGSKEHIEYMRSLKTDAMRKHGFSDPIQQTEFTGDELANPNWTTKQWNQWERARRVKAGYKPSPLTNSQDAADFFKKLRGG</sequence>
<dbReference type="RefSeq" id="WP_128314268.1">
    <property type="nucleotide sequence ID" value="NZ_CAWMSG010000001.1"/>
</dbReference>